<protein>
    <submittedName>
        <fullName evidence="2">Uncharacterized protein</fullName>
    </submittedName>
</protein>
<sequence>MSEDKIAWKPAAMSRIETTNESPSGFQSLVFVGIGMKSEMLEPTNPDDWLATISGLKSWGEVPSQDSSVEEIIHSDRGINLKLKDNDTYWLAEFFPWGNDGRLRSRISLTAGKSDSPIGLFSWNNIDLISLRKWDENPRQVKSKLISAINSNDLETSKEIIFKSAAAIGTFHRSAESGRITPRDARKWNKRVETLEALLRANTIWRAPHTKDTVCIITIGDVRFSDMIDGSDGEYGIYLNRPRLSDSIAKPNCEFPAMRDFSSLLHDLNRIYYSSESKLSIRDLRESMIDGWRSTAPEKWSSEGSFYTPRGGVFFWEYEQCLLDVIEAVSHQSGKPEPAVSMLREVPGIQRTMYNHRIIAALSFMTGFFSASGFYQYLVGNSNEVFIPLILLPITIGLYYSYRRLAPSPELSILRVWNEKISNS</sequence>
<reference evidence="2" key="1">
    <citation type="submission" date="2014-11" db="EMBL/GenBank/DDBJ databases">
        <authorList>
            <person name="Zhu J."/>
            <person name="Qi W."/>
            <person name="Song R."/>
        </authorList>
    </citation>
    <scope>NUCLEOTIDE SEQUENCE</scope>
</reference>
<keyword evidence="1" id="KW-0812">Transmembrane</keyword>
<keyword evidence="1" id="KW-1133">Transmembrane helix</keyword>
<evidence type="ECO:0000313" key="2">
    <source>
        <dbReference type="EMBL" id="ANV79113.1"/>
    </source>
</evidence>
<feature type="transmembrane region" description="Helical" evidence="1">
    <location>
        <begin position="385"/>
        <end position="402"/>
    </location>
</feature>
<feature type="transmembrane region" description="Helical" evidence="1">
    <location>
        <begin position="358"/>
        <end position="379"/>
    </location>
</feature>
<dbReference type="EMBL" id="KP211813">
    <property type="protein sequence ID" value="ANV79113.1"/>
    <property type="molecule type" value="Genomic_DNA"/>
</dbReference>
<proteinExistence type="predicted"/>
<dbReference type="AlphaFoldDB" id="A0A1B1TA25"/>
<reference evidence="2" key="2">
    <citation type="journal article" date="2015" name="ISME J.">
        <title>A new class of marine Euryarchaeota group II from the Mediterranean deep chlorophyll maximum.</title>
        <authorList>
            <person name="Martin-Cuadrado A.B."/>
            <person name="Garcia-Heredia I."/>
            <person name="Molto A.G."/>
            <person name="Lopez-Ubeda R."/>
            <person name="Kimes N."/>
            <person name="Lopez-Garcia P."/>
            <person name="Moreira D."/>
            <person name="Rodriguez-Valera F."/>
        </authorList>
    </citation>
    <scope>NUCLEOTIDE SEQUENCE</scope>
</reference>
<name>A0A1B1TA25_9ARCH</name>
<keyword evidence="1" id="KW-0472">Membrane</keyword>
<organism evidence="2">
    <name type="scientific">uncultured Poseidoniia archaeon</name>
    <dbReference type="NCBI Taxonomy" id="1697135"/>
    <lineage>
        <taxon>Archaea</taxon>
        <taxon>Methanobacteriati</taxon>
        <taxon>Thermoplasmatota</taxon>
        <taxon>Candidatus Poseidoniia</taxon>
        <taxon>environmental samples</taxon>
    </lineage>
</organism>
<accession>A0A1B1TA25</accession>
<evidence type="ECO:0000256" key="1">
    <source>
        <dbReference type="SAM" id="Phobius"/>
    </source>
</evidence>